<dbReference type="KEGG" id="celz:E5225_13880"/>
<evidence type="ECO:0000313" key="5">
    <source>
        <dbReference type="Proteomes" id="UP000296469"/>
    </source>
</evidence>
<organism evidence="4 5">
    <name type="scientific">Cellulomonas shaoxiangyii</name>
    <dbReference type="NCBI Taxonomy" id="2566013"/>
    <lineage>
        <taxon>Bacteria</taxon>
        <taxon>Bacillati</taxon>
        <taxon>Actinomycetota</taxon>
        <taxon>Actinomycetes</taxon>
        <taxon>Micrococcales</taxon>
        <taxon>Cellulomonadaceae</taxon>
        <taxon>Cellulomonas</taxon>
    </lineage>
</organism>
<dbReference type="RefSeq" id="WP_135972420.1">
    <property type="nucleotide sequence ID" value="NZ_CP039291.1"/>
</dbReference>
<keyword evidence="2" id="KW-0472">Membrane</keyword>
<dbReference type="AlphaFoldDB" id="A0A4P7SJM2"/>
<keyword evidence="2" id="KW-1133">Transmembrane helix</keyword>
<protein>
    <submittedName>
        <fullName evidence="4">Anti-sigma factor</fullName>
    </submittedName>
</protein>
<dbReference type="OrthoDB" id="4328740at2"/>
<evidence type="ECO:0000259" key="3">
    <source>
        <dbReference type="Pfam" id="PF10099"/>
    </source>
</evidence>
<keyword evidence="5" id="KW-1185">Reference proteome</keyword>
<gene>
    <name evidence="4" type="ORF">E5225_13880</name>
</gene>
<name>A0A4P7SJM2_9CELL</name>
<sequence>MSPSDAHVDDDVLSLLALGEDTGTPDERAHVAACPRCSAELAQLRDLVGVARAAQADGPLVAPAPHVWERIAGELALDPTPVVVDDATATAVPVAGAPGAGARADEPVASGGGPAAAPAPAREPGLAPVVPLRPRRWAWVAGAAAAGLVVGGAGAWWTATREPATTVVARAELDALPGWDAAGSAELETAPDGSRVLVVDVADDGPASGGYREVWLLRPDVSGLVSLGPLTGTSGRFTLPDDLDVDEFPVVDVSSEPLDGDPAHSGDSIVRGTLGA</sequence>
<feature type="domain" description="Anti-sigma K factor RskA C-terminal" evidence="3">
    <location>
        <begin position="140"/>
        <end position="267"/>
    </location>
</feature>
<feature type="transmembrane region" description="Helical" evidence="2">
    <location>
        <begin position="137"/>
        <end position="157"/>
    </location>
</feature>
<feature type="region of interest" description="Disordered" evidence="1">
    <location>
        <begin position="254"/>
        <end position="276"/>
    </location>
</feature>
<accession>A0A4P7SJM2</accession>
<dbReference type="Proteomes" id="UP000296469">
    <property type="component" value="Chromosome"/>
</dbReference>
<evidence type="ECO:0000313" key="4">
    <source>
        <dbReference type="EMBL" id="QCB94479.1"/>
    </source>
</evidence>
<evidence type="ECO:0000256" key="2">
    <source>
        <dbReference type="SAM" id="Phobius"/>
    </source>
</evidence>
<reference evidence="4 5" key="1">
    <citation type="submission" date="2019-04" db="EMBL/GenBank/DDBJ databases">
        <title>Isolation and identification of Cellulomonas shaoxiangyii sp. Nov. isolated from feces of the Tibetan antelopes (Pantholops hodgsonii) in the Qinghai-Tibet plateau of China.</title>
        <authorList>
            <person name="Tian Z."/>
        </authorList>
    </citation>
    <scope>NUCLEOTIDE SEQUENCE [LARGE SCALE GENOMIC DNA]</scope>
    <source>
        <strain evidence="4 5">Z28</strain>
    </source>
</reference>
<feature type="region of interest" description="Disordered" evidence="1">
    <location>
        <begin position="97"/>
        <end position="123"/>
    </location>
</feature>
<dbReference type="InterPro" id="IPR018764">
    <property type="entry name" value="RskA_C"/>
</dbReference>
<dbReference type="EMBL" id="CP039291">
    <property type="protein sequence ID" value="QCB94479.1"/>
    <property type="molecule type" value="Genomic_DNA"/>
</dbReference>
<dbReference type="Pfam" id="PF10099">
    <property type="entry name" value="RskA_C"/>
    <property type="match status" value="1"/>
</dbReference>
<keyword evidence="2" id="KW-0812">Transmembrane</keyword>
<proteinExistence type="predicted"/>
<evidence type="ECO:0000256" key="1">
    <source>
        <dbReference type="SAM" id="MobiDB-lite"/>
    </source>
</evidence>